<feature type="region of interest" description="Disordered" evidence="1">
    <location>
        <begin position="65"/>
        <end position="89"/>
    </location>
</feature>
<keyword evidence="3" id="KW-1185">Reference proteome</keyword>
<reference evidence="2 3" key="1">
    <citation type="journal article" date="2011" name="Science">
        <title>The ecoresponsive genome of Daphnia pulex.</title>
        <authorList>
            <person name="Colbourne J.K."/>
            <person name="Pfrender M.E."/>
            <person name="Gilbert D."/>
            <person name="Thomas W.K."/>
            <person name="Tucker A."/>
            <person name="Oakley T.H."/>
            <person name="Tokishita S."/>
            <person name="Aerts A."/>
            <person name="Arnold G.J."/>
            <person name="Basu M.K."/>
            <person name="Bauer D.J."/>
            <person name="Caceres C.E."/>
            <person name="Carmel L."/>
            <person name="Casola C."/>
            <person name="Choi J.H."/>
            <person name="Detter J.C."/>
            <person name="Dong Q."/>
            <person name="Dusheyko S."/>
            <person name="Eads B.D."/>
            <person name="Frohlich T."/>
            <person name="Geiler-Samerotte K.A."/>
            <person name="Gerlach D."/>
            <person name="Hatcher P."/>
            <person name="Jogdeo S."/>
            <person name="Krijgsveld J."/>
            <person name="Kriventseva E.V."/>
            <person name="Kultz D."/>
            <person name="Laforsch C."/>
            <person name="Lindquist E."/>
            <person name="Lopez J."/>
            <person name="Manak J.R."/>
            <person name="Muller J."/>
            <person name="Pangilinan J."/>
            <person name="Patwardhan R.P."/>
            <person name="Pitluck S."/>
            <person name="Pritham E.J."/>
            <person name="Rechtsteiner A."/>
            <person name="Rho M."/>
            <person name="Rogozin I.B."/>
            <person name="Sakarya O."/>
            <person name="Salamov A."/>
            <person name="Schaack S."/>
            <person name="Shapiro H."/>
            <person name="Shiga Y."/>
            <person name="Skalitzky C."/>
            <person name="Smith Z."/>
            <person name="Souvorov A."/>
            <person name="Sung W."/>
            <person name="Tang Z."/>
            <person name="Tsuchiya D."/>
            <person name="Tu H."/>
            <person name="Vos H."/>
            <person name="Wang M."/>
            <person name="Wolf Y.I."/>
            <person name="Yamagata H."/>
            <person name="Yamada T."/>
            <person name="Ye Y."/>
            <person name="Shaw J.R."/>
            <person name="Andrews J."/>
            <person name="Crease T.J."/>
            <person name="Tang H."/>
            <person name="Lucas S.M."/>
            <person name="Robertson H.M."/>
            <person name="Bork P."/>
            <person name="Koonin E.V."/>
            <person name="Zdobnov E.M."/>
            <person name="Grigoriev I.V."/>
            <person name="Lynch M."/>
            <person name="Boore J.L."/>
        </authorList>
    </citation>
    <scope>NUCLEOTIDE SEQUENCE [LARGE SCALE GENOMIC DNA]</scope>
</reference>
<dbReference type="EMBL" id="GL732723">
    <property type="protein sequence ID" value="EFX65943.1"/>
    <property type="molecule type" value="Genomic_DNA"/>
</dbReference>
<proteinExistence type="predicted"/>
<feature type="compositionally biased region" description="Basic and acidic residues" evidence="1">
    <location>
        <begin position="75"/>
        <end position="84"/>
    </location>
</feature>
<organism evidence="2 3">
    <name type="scientific">Daphnia pulex</name>
    <name type="common">Water flea</name>
    <dbReference type="NCBI Taxonomy" id="6669"/>
    <lineage>
        <taxon>Eukaryota</taxon>
        <taxon>Metazoa</taxon>
        <taxon>Ecdysozoa</taxon>
        <taxon>Arthropoda</taxon>
        <taxon>Crustacea</taxon>
        <taxon>Branchiopoda</taxon>
        <taxon>Diplostraca</taxon>
        <taxon>Cladocera</taxon>
        <taxon>Anomopoda</taxon>
        <taxon>Daphniidae</taxon>
        <taxon>Daphnia</taxon>
    </lineage>
</organism>
<dbReference type="KEGG" id="dpx:DAPPUDRAFT_116849"/>
<evidence type="ECO:0000256" key="1">
    <source>
        <dbReference type="SAM" id="MobiDB-lite"/>
    </source>
</evidence>
<evidence type="ECO:0000313" key="3">
    <source>
        <dbReference type="Proteomes" id="UP000000305"/>
    </source>
</evidence>
<dbReference type="AlphaFoldDB" id="E9HQR0"/>
<protein>
    <submittedName>
        <fullName evidence="2">Uncharacterized protein</fullName>
    </submittedName>
</protein>
<dbReference type="PhylomeDB" id="E9HQR0"/>
<dbReference type="Proteomes" id="UP000000305">
    <property type="component" value="Unassembled WGS sequence"/>
</dbReference>
<evidence type="ECO:0000313" key="2">
    <source>
        <dbReference type="EMBL" id="EFX65943.1"/>
    </source>
</evidence>
<name>E9HQR0_DAPPU</name>
<gene>
    <name evidence="2" type="ORF">DAPPUDRAFT_116849</name>
</gene>
<dbReference type="HOGENOM" id="CLU_1086883_0_0_1"/>
<sequence length="256" mass="29111">MVQPICPKSTRRRGRHMVLRTGFRNLDRKLKLSLLFYFLDEKPESTCDNPAAQWAEAISLIKETSKPPQSLQVRPSERRKEVAKQHRQIQDLPAHPQKELVECDNIMRHNANLVEAYKATARAAAKKRFLMFGEIDLLQDEARFERKRQVLLSKSRRMEEGTPVQCNLINPLASIRAAGQSTSGPKPTTRQELEKVAYSKDLQLPRAQQQPMAPAGISPLLKLANELSKVLTSNTVFSIVEDYPGNPNVPRPRTRL</sequence>
<accession>E9HQR0</accession>
<dbReference type="InParanoid" id="E9HQR0"/>